<dbReference type="Pfam" id="PF03796">
    <property type="entry name" value="DnaB_C"/>
    <property type="match status" value="1"/>
</dbReference>
<dbReference type="InterPro" id="IPR007694">
    <property type="entry name" value="DNA_helicase_DnaB-like_C"/>
</dbReference>
<name>A0A0F9E6S7_9ZZZZ</name>
<proteinExistence type="predicted"/>
<accession>A0A0F9E6S7</accession>
<feature type="domain" description="SF4 helicase" evidence="1">
    <location>
        <begin position="1"/>
        <end position="68"/>
    </location>
</feature>
<dbReference type="PROSITE" id="PS51199">
    <property type="entry name" value="SF4_HELICASE"/>
    <property type="match status" value="1"/>
</dbReference>
<feature type="non-terminal residue" evidence="2">
    <location>
        <position position="1"/>
    </location>
</feature>
<sequence length="78" mass="8692">QDADVVAFIYRDDAVYTEEAWYRLHPTDPYPRNVAEVIVAKHRNGPVGEVNLYFRSAFTRFESMAAEAVVDDGGASGP</sequence>
<organism evidence="2">
    <name type="scientific">marine sediment metagenome</name>
    <dbReference type="NCBI Taxonomy" id="412755"/>
    <lineage>
        <taxon>unclassified sequences</taxon>
        <taxon>metagenomes</taxon>
        <taxon>ecological metagenomes</taxon>
    </lineage>
</organism>
<gene>
    <name evidence="2" type="ORF">LCGC14_2190380</name>
</gene>
<comment type="caution">
    <text evidence="2">The sequence shown here is derived from an EMBL/GenBank/DDBJ whole genome shotgun (WGS) entry which is preliminary data.</text>
</comment>
<evidence type="ECO:0000259" key="1">
    <source>
        <dbReference type="PROSITE" id="PS51199"/>
    </source>
</evidence>
<dbReference type="GO" id="GO:0006260">
    <property type="term" value="P:DNA replication"/>
    <property type="evidence" value="ECO:0007669"/>
    <property type="project" value="InterPro"/>
</dbReference>
<dbReference type="Gene3D" id="3.40.50.300">
    <property type="entry name" value="P-loop containing nucleotide triphosphate hydrolases"/>
    <property type="match status" value="1"/>
</dbReference>
<dbReference type="GO" id="GO:0005829">
    <property type="term" value="C:cytosol"/>
    <property type="evidence" value="ECO:0007669"/>
    <property type="project" value="TreeGrafter"/>
</dbReference>
<dbReference type="EMBL" id="LAZR01028657">
    <property type="protein sequence ID" value="KKL61926.1"/>
    <property type="molecule type" value="Genomic_DNA"/>
</dbReference>
<dbReference type="PANTHER" id="PTHR30153">
    <property type="entry name" value="REPLICATIVE DNA HELICASE DNAB"/>
    <property type="match status" value="1"/>
</dbReference>
<evidence type="ECO:0000313" key="2">
    <source>
        <dbReference type="EMBL" id="KKL61926.1"/>
    </source>
</evidence>
<protein>
    <recommendedName>
        <fullName evidence="1">SF4 helicase domain-containing protein</fullName>
    </recommendedName>
</protein>
<dbReference type="InterPro" id="IPR027417">
    <property type="entry name" value="P-loop_NTPase"/>
</dbReference>
<reference evidence="2" key="1">
    <citation type="journal article" date="2015" name="Nature">
        <title>Complex archaea that bridge the gap between prokaryotes and eukaryotes.</title>
        <authorList>
            <person name="Spang A."/>
            <person name="Saw J.H."/>
            <person name="Jorgensen S.L."/>
            <person name="Zaremba-Niedzwiedzka K."/>
            <person name="Martijn J."/>
            <person name="Lind A.E."/>
            <person name="van Eijk R."/>
            <person name="Schleper C."/>
            <person name="Guy L."/>
            <person name="Ettema T.J."/>
        </authorList>
    </citation>
    <scope>NUCLEOTIDE SEQUENCE</scope>
</reference>
<dbReference type="AlphaFoldDB" id="A0A0F9E6S7"/>
<dbReference type="GO" id="GO:0005524">
    <property type="term" value="F:ATP binding"/>
    <property type="evidence" value="ECO:0007669"/>
    <property type="project" value="InterPro"/>
</dbReference>
<dbReference type="PANTHER" id="PTHR30153:SF2">
    <property type="entry name" value="REPLICATIVE DNA HELICASE"/>
    <property type="match status" value="1"/>
</dbReference>
<dbReference type="GO" id="GO:0003678">
    <property type="term" value="F:DNA helicase activity"/>
    <property type="evidence" value="ECO:0007669"/>
    <property type="project" value="InterPro"/>
</dbReference>